<evidence type="ECO:0000313" key="3">
    <source>
        <dbReference type="EMBL" id="KWT84935.1"/>
    </source>
</evidence>
<dbReference type="SUPFAM" id="SSF158791">
    <property type="entry name" value="MgtE N-terminal domain-like"/>
    <property type="match status" value="1"/>
</dbReference>
<keyword evidence="4" id="KW-1185">Reference proteome</keyword>
<dbReference type="Pfam" id="PF05239">
    <property type="entry name" value="PRC"/>
    <property type="match status" value="1"/>
</dbReference>
<dbReference type="InterPro" id="IPR038076">
    <property type="entry name" value="MgtE_N_sf"/>
</dbReference>
<evidence type="ECO:0000259" key="2">
    <source>
        <dbReference type="PROSITE" id="PS51371"/>
    </source>
</evidence>
<dbReference type="PROSITE" id="PS51371">
    <property type="entry name" value="CBS"/>
    <property type="match status" value="1"/>
</dbReference>
<dbReference type="SMART" id="SM00924">
    <property type="entry name" value="MgtE_N"/>
    <property type="match status" value="1"/>
</dbReference>
<dbReference type="InterPro" id="IPR027275">
    <property type="entry name" value="PRC-brl_dom"/>
</dbReference>
<dbReference type="SUPFAM" id="SSF54631">
    <property type="entry name" value="CBS-domain pair"/>
    <property type="match status" value="1"/>
</dbReference>
<dbReference type="RefSeq" id="WP_085052480.1">
    <property type="nucleotide sequence ID" value="NZ_LNQR01000067.1"/>
</dbReference>
<organism evidence="3 4">
    <name type="scientific">Candidatus Magnetominusculus xianensis</name>
    <dbReference type="NCBI Taxonomy" id="1748249"/>
    <lineage>
        <taxon>Bacteria</taxon>
        <taxon>Pseudomonadati</taxon>
        <taxon>Nitrospirota</taxon>
        <taxon>Nitrospiria</taxon>
        <taxon>Nitrospirales</taxon>
        <taxon>Nitrospiraceae</taxon>
        <taxon>Candidatus Magnetominusculus</taxon>
    </lineage>
</organism>
<reference evidence="3 4" key="1">
    <citation type="submission" date="2015-11" db="EMBL/GenBank/DDBJ databases">
        <authorList>
            <person name="Lin W."/>
        </authorList>
    </citation>
    <scope>NUCLEOTIDE SEQUENCE [LARGE SCALE GENOMIC DNA]</scope>
    <source>
        <strain evidence="3 4">HCH-1</strain>
    </source>
</reference>
<comment type="caution">
    <text evidence="3">The sequence shown here is derived from an EMBL/GenBank/DDBJ whole genome shotgun (WGS) entry which is preliminary data.</text>
</comment>
<dbReference type="InterPro" id="IPR000644">
    <property type="entry name" value="CBS_dom"/>
</dbReference>
<dbReference type="Gene3D" id="3.10.580.10">
    <property type="entry name" value="CBS-domain"/>
    <property type="match status" value="1"/>
</dbReference>
<dbReference type="Proteomes" id="UP000060487">
    <property type="component" value="Unassembled WGS sequence"/>
</dbReference>
<feature type="domain" description="CBS" evidence="2">
    <location>
        <begin position="358"/>
        <end position="414"/>
    </location>
</feature>
<dbReference type="Pfam" id="PF03448">
    <property type="entry name" value="MgtE_N"/>
    <property type="match status" value="1"/>
</dbReference>
<dbReference type="PANTHER" id="PTHR43773:SF1">
    <property type="entry name" value="MAGNESIUM TRANSPORTER MGTE"/>
    <property type="match status" value="1"/>
</dbReference>
<dbReference type="InterPro" id="IPR006668">
    <property type="entry name" value="Mg_transptr_MgtE_intracell_dom"/>
</dbReference>
<dbReference type="InterPro" id="IPR046342">
    <property type="entry name" value="CBS_dom_sf"/>
</dbReference>
<keyword evidence="1" id="KW-0129">CBS domain</keyword>
<dbReference type="Gene3D" id="1.25.60.10">
    <property type="entry name" value="MgtE N-terminal domain-like"/>
    <property type="match status" value="1"/>
</dbReference>
<sequence>MPLVGEIFLSEILKKPVFDQKGEDLGRIRDVVVVKGISLPDLESIIIERKKTYYCLDYKSLTVFNKRIITTTQTKDNLPHYERYEQDLLAVRDILDKQVVDINGAKVVRVNDIKIEGYNGNAVFVAIDIGMRGILRRFGIEKKGEKFLRLFRIPLPYNLIRWDYLQPLSPRLTSISLTMPQQMLSKMHPADLAEIINSVSREEGASFFHRLDVESAAETLTELQPETQLEILASMDTEKAADIIEEMSPDDAADILSDLPANRTQEILGTIEPEDADNIAELLCHEQDTAGGLMNIEYLLYPESATIAETIGYFREDSKDIDTVYHIYVSGEQDRLVGVITLKDLFLNDPELKLSDIMETNIKSLRPEDDEDVVAAMVSKYNLVAIPVVNDEQRMMGLITVDDIIDQMLPPSAKRKRKKI</sequence>
<name>A0ABR5SEM1_9BACT</name>
<proteinExistence type="predicted"/>
<accession>A0ABR5SEM1</accession>
<evidence type="ECO:0000256" key="1">
    <source>
        <dbReference type="PROSITE-ProRule" id="PRU00703"/>
    </source>
</evidence>
<protein>
    <submittedName>
        <fullName evidence="3">Magnesium transporter MgtE</fullName>
    </submittedName>
</protein>
<dbReference type="PANTHER" id="PTHR43773">
    <property type="entry name" value="MAGNESIUM TRANSPORTER MGTE"/>
    <property type="match status" value="1"/>
</dbReference>
<evidence type="ECO:0000313" key="4">
    <source>
        <dbReference type="Proteomes" id="UP000060487"/>
    </source>
</evidence>
<dbReference type="CDD" id="cd04606">
    <property type="entry name" value="CBS_pair_Mg_transporter"/>
    <property type="match status" value="1"/>
</dbReference>
<dbReference type="Pfam" id="PF00571">
    <property type="entry name" value="CBS"/>
    <property type="match status" value="2"/>
</dbReference>
<gene>
    <name evidence="3" type="ORF">ASN18_1865</name>
</gene>
<dbReference type="InterPro" id="IPR006669">
    <property type="entry name" value="MgtE_transporter"/>
</dbReference>
<dbReference type="EMBL" id="LNQR01000067">
    <property type="protein sequence ID" value="KWT84935.1"/>
    <property type="molecule type" value="Genomic_DNA"/>
</dbReference>